<dbReference type="Pfam" id="PF22593">
    <property type="entry name" value="SPMIP11"/>
    <property type="match status" value="1"/>
</dbReference>
<dbReference type="EMBL" id="HACG01027776">
    <property type="protein sequence ID" value="CEK74641.1"/>
    <property type="molecule type" value="Transcribed_RNA"/>
</dbReference>
<dbReference type="PANTHER" id="PTHR35263:SF1">
    <property type="entry name" value="TESTIS-EXPRESSED PROTEIN 49"/>
    <property type="match status" value="1"/>
</dbReference>
<sequence>MLCLSNGNRVQAVHKSLIFIMAFFGYTHMGCQNYIKEVSVNSQLDPIRSKTQLGYLALPPLKNQNLPPRSVVPIDQVSQYGKGPDDSYVEYKRLRAKHARNPHDLCQIYTRPATTAQCIGWWTKDEPLQVNQPWAYVPRKPKFRSEMSRFVDEMKLTNHGFTLF</sequence>
<accession>A0A0B7A3J8</accession>
<dbReference type="InterPro" id="IPR038775">
    <property type="entry name" value="SPMIP11"/>
</dbReference>
<dbReference type="PANTHER" id="PTHR35263">
    <property type="entry name" value="TESTIS-EXPRESSED PROTEIN 49"/>
    <property type="match status" value="1"/>
</dbReference>
<reference evidence="1" key="1">
    <citation type="submission" date="2014-12" db="EMBL/GenBank/DDBJ databases">
        <title>Insight into the proteome of Arion vulgaris.</title>
        <authorList>
            <person name="Aradska J."/>
            <person name="Bulat T."/>
            <person name="Smidak R."/>
            <person name="Sarate P."/>
            <person name="Gangsoo J."/>
            <person name="Sialana F."/>
            <person name="Bilban M."/>
            <person name="Lubec G."/>
        </authorList>
    </citation>
    <scope>NUCLEOTIDE SEQUENCE</scope>
    <source>
        <tissue evidence="1">Skin</tissue>
    </source>
</reference>
<name>A0A0B7A3J8_9EUPU</name>
<protein>
    <submittedName>
        <fullName evidence="1">Uncharacterized protein</fullName>
    </submittedName>
</protein>
<dbReference type="AlphaFoldDB" id="A0A0B7A3J8"/>
<proteinExistence type="predicted"/>
<evidence type="ECO:0000313" key="1">
    <source>
        <dbReference type="EMBL" id="CEK74641.1"/>
    </source>
</evidence>
<organism evidence="1">
    <name type="scientific">Arion vulgaris</name>
    <dbReference type="NCBI Taxonomy" id="1028688"/>
    <lineage>
        <taxon>Eukaryota</taxon>
        <taxon>Metazoa</taxon>
        <taxon>Spiralia</taxon>
        <taxon>Lophotrochozoa</taxon>
        <taxon>Mollusca</taxon>
        <taxon>Gastropoda</taxon>
        <taxon>Heterobranchia</taxon>
        <taxon>Euthyneura</taxon>
        <taxon>Panpulmonata</taxon>
        <taxon>Eupulmonata</taxon>
        <taxon>Stylommatophora</taxon>
        <taxon>Helicina</taxon>
        <taxon>Arionoidea</taxon>
        <taxon>Arionidae</taxon>
        <taxon>Arion</taxon>
    </lineage>
</organism>
<gene>
    <name evidence="1" type="primary">ORF91956</name>
</gene>